<dbReference type="AlphaFoldDB" id="A0AAE0Z3X6"/>
<sequence length="114" mass="12801">MLVYIALTFALALSAVAKEECSKDCKAEFWDKAEKDTPNESCEAGKLWRACLNKQQIAGCPNVEYTQELDGACHQTDFKDCSKMSKCSTLDKMQGNSPTLKLKTAKWNQEKNRV</sequence>
<organism evidence="2 3">
    <name type="scientific">Elysia crispata</name>
    <name type="common">lettuce slug</name>
    <dbReference type="NCBI Taxonomy" id="231223"/>
    <lineage>
        <taxon>Eukaryota</taxon>
        <taxon>Metazoa</taxon>
        <taxon>Spiralia</taxon>
        <taxon>Lophotrochozoa</taxon>
        <taxon>Mollusca</taxon>
        <taxon>Gastropoda</taxon>
        <taxon>Heterobranchia</taxon>
        <taxon>Euthyneura</taxon>
        <taxon>Panpulmonata</taxon>
        <taxon>Sacoglossa</taxon>
        <taxon>Placobranchoidea</taxon>
        <taxon>Plakobranchidae</taxon>
        <taxon>Elysia</taxon>
    </lineage>
</organism>
<name>A0AAE0Z3X6_9GAST</name>
<comment type="caution">
    <text evidence="2">The sequence shown here is derived from an EMBL/GenBank/DDBJ whole genome shotgun (WGS) entry which is preliminary data.</text>
</comment>
<gene>
    <name evidence="2" type="ORF">RRG08_009816</name>
</gene>
<proteinExistence type="predicted"/>
<reference evidence="2" key="1">
    <citation type="journal article" date="2023" name="G3 (Bethesda)">
        <title>A reference genome for the long-term kleptoplast-retaining sea slug Elysia crispata morphotype clarki.</title>
        <authorList>
            <person name="Eastman K.E."/>
            <person name="Pendleton A.L."/>
            <person name="Shaikh M.A."/>
            <person name="Suttiyut T."/>
            <person name="Ogas R."/>
            <person name="Tomko P."/>
            <person name="Gavelis G."/>
            <person name="Widhalm J.R."/>
            <person name="Wisecaver J.H."/>
        </authorList>
    </citation>
    <scope>NUCLEOTIDE SEQUENCE</scope>
    <source>
        <strain evidence="2">ECLA1</strain>
    </source>
</reference>
<feature type="chain" id="PRO_5042009617" evidence="1">
    <location>
        <begin position="18"/>
        <end position="114"/>
    </location>
</feature>
<keyword evidence="3" id="KW-1185">Reference proteome</keyword>
<keyword evidence="1" id="KW-0732">Signal</keyword>
<accession>A0AAE0Z3X6</accession>
<evidence type="ECO:0000256" key="1">
    <source>
        <dbReference type="SAM" id="SignalP"/>
    </source>
</evidence>
<evidence type="ECO:0000313" key="2">
    <source>
        <dbReference type="EMBL" id="KAK3762424.1"/>
    </source>
</evidence>
<protein>
    <submittedName>
        <fullName evidence="2">Uncharacterized protein</fullName>
    </submittedName>
</protein>
<dbReference type="Proteomes" id="UP001283361">
    <property type="component" value="Unassembled WGS sequence"/>
</dbReference>
<evidence type="ECO:0000313" key="3">
    <source>
        <dbReference type="Proteomes" id="UP001283361"/>
    </source>
</evidence>
<feature type="signal peptide" evidence="1">
    <location>
        <begin position="1"/>
        <end position="17"/>
    </location>
</feature>
<dbReference type="EMBL" id="JAWDGP010004710">
    <property type="protein sequence ID" value="KAK3762424.1"/>
    <property type="molecule type" value="Genomic_DNA"/>
</dbReference>